<reference evidence="1 2" key="1">
    <citation type="submission" date="2020-04" db="EMBL/GenBank/DDBJ databases">
        <title>Rhizobium sp. S-51 isolated from soil.</title>
        <authorList>
            <person name="Dahal R.H."/>
        </authorList>
    </citation>
    <scope>NUCLEOTIDE SEQUENCE [LARGE SCALE GENOMIC DNA]</scope>
    <source>
        <strain evidence="1 2">S-51</strain>
    </source>
</reference>
<evidence type="ECO:0000313" key="2">
    <source>
        <dbReference type="Proteomes" id="UP000541470"/>
    </source>
</evidence>
<dbReference type="RefSeq" id="WP_169593495.1">
    <property type="nucleotide sequence ID" value="NZ_JABBGK010000003.1"/>
</dbReference>
<evidence type="ECO:0000313" key="1">
    <source>
        <dbReference type="EMBL" id="NML75688.1"/>
    </source>
</evidence>
<keyword evidence="2" id="KW-1185">Reference proteome</keyword>
<comment type="caution">
    <text evidence="1">The sequence shown here is derived from an EMBL/GenBank/DDBJ whole genome shotgun (WGS) entry which is preliminary data.</text>
</comment>
<evidence type="ECO:0008006" key="3">
    <source>
        <dbReference type="Google" id="ProtNLM"/>
    </source>
</evidence>
<sequence length="477" mass="54028">MSIEREGAVLIYSIHRTEPWFRHLGRNMGFHRSYTVSDLRGEGDFCVVDDFQRHQKIFYDKHATSSELLSQNEVGEIVARCRVLRFMGERRASAMALAMAEAFKGVLDKTRPDVILSFPIDRYVSDVLSIIALKRGIPFYELTVSALPHMSMLMKKGVLCMHDAPPDPDEVTRHVDALTAPLFTPSYVQGAANFTQYRFLKVFLYFRLRGLIFWLISLLKQDRLNLHYLDAQSFLGHKPSLSDRKITAMVDYDWRNKIEAFDKSRRVFFGLQLFPEASIDYWVHDLKLIEHEDLLVETADAFTSAGYVILVKDHPLQFGFRQLGLIQRLLALPNVVLLPYEVSGMEALGLCGVNFTCTGTLGLQAALAGAKSITTRNYYTTEGDFILLENRDQVPSLPQMVEAFPVVQDLSARQRRIVAKLLKGSFPSDFFSFKGFDPENPSNGATELGQIVGQEIRQLMTVQPNQQEGDGPRTTGN</sequence>
<name>A0A7Y0FWN0_9HYPH</name>
<accession>A0A7Y0FWN0</accession>
<dbReference type="AlphaFoldDB" id="A0A7Y0FWN0"/>
<dbReference type="EMBL" id="JABBGK010000003">
    <property type="protein sequence ID" value="NML75688.1"/>
    <property type="molecule type" value="Genomic_DNA"/>
</dbReference>
<gene>
    <name evidence="1" type="ORF">HHL25_16280</name>
</gene>
<proteinExistence type="predicted"/>
<protein>
    <recommendedName>
        <fullName evidence="3">Capsule polysaccharide biosynthesis protein</fullName>
    </recommendedName>
</protein>
<dbReference type="Proteomes" id="UP000541470">
    <property type="component" value="Unassembled WGS sequence"/>
</dbReference>
<organism evidence="1 2">
    <name type="scientific">Rhizobium terricola</name>
    <dbReference type="NCBI Taxonomy" id="2728849"/>
    <lineage>
        <taxon>Bacteria</taxon>
        <taxon>Pseudomonadati</taxon>
        <taxon>Pseudomonadota</taxon>
        <taxon>Alphaproteobacteria</taxon>
        <taxon>Hyphomicrobiales</taxon>
        <taxon>Rhizobiaceae</taxon>
        <taxon>Rhizobium/Agrobacterium group</taxon>
        <taxon>Rhizobium</taxon>
    </lineage>
</organism>